<feature type="region of interest" description="Disordered" evidence="1">
    <location>
        <begin position="28"/>
        <end position="73"/>
    </location>
</feature>
<dbReference type="AlphaFoldDB" id="A0A420YIV9"/>
<evidence type="ECO:0000313" key="2">
    <source>
        <dbReference type="EMBL" id="RKU47804.1"/>
    </source>
</evidence>
<accession>A0A420YIV9</accession>
<dbReference type="EMBL" id="QVQW01000007">
    <property type="protein sequence ID" value="RKU47804.1"/>
    <property type="molecule type" value="Genomic_DNA"/>
</dbReference>
<sequence length="158" mass="18142">MCLLNTTIALNECRNDRNIWLKPPSAAHQWDASSADGSPADQHRHHKRREGNTKFQREAQRSLNSSATRRNSKAVEMITHVEKLYDFGVSTGILPEDRSTKLLLRRMKSRFMSLLQNTQFEDVEGFASTRAENDSDDNYYSTMQHEFNSEQATVLYSG</sequence>
<name>A0A420YIV9_9PEZI</name>
<feature type="compositionally biased region" description="Basic and acidic residues" evidence="1">
    <location>
        <begin position="50"/>
        <end position="60"/>
    </location>
</feature>
<comment type="caution">
    <text evidence="2">The sequence shown here is derived from an EMBL/GenBank/DDBJ whole genome shotgun (WGS) entry which is preliminary data.</text>
</comment>
<gene>
    <name evidence="2" type="ORF">DL546_007361</name>
</gene>
<proteinExistence type="predicted"/>
<dbReference type="OrthoDB" id="4759407at2759"/>
<protein>
    <submittedName>
        <fullName evidence="2">Uncharacterized protein</fullName>
    </submittedName>
</protein>
<evidence type="ECO:0000256" key="1">
    <source>
        <dbReference type="SAM" id="MobiDB-lite"/>
    </source>
</evidence>
<evidence type="ECO:0000313" key="3">
    <source>
        <dbReference type="Proteomes" id="UP000275385"/>
    </source>
</evidence>
<organism evidence="2 3">
    <name type="scientific">Coniochaeta pulveracea</name>
    <dbReference type="NCBI Taxonomy" id="177199"/>
    <lineage>
        <taxon>Eukaryota</taxon>
        <taxon>Fungi</taxon>
        <taxon>Dikarya</taxon>
        <taxon>Ascomycota</taxon>
        <taxon>Pezizomycotina</taxon>
        <taxon>Sordariomycetes</taxon>
        <taxon>Sordariomycetidae</taxon>
        <taxon>Coniochaetales</taxon>
        <taxon>Coniochaetaceae</taxon>
        <taxon>Coniochaeta</taxon>
    </lineage>
</organism>
<dbReference type="Proteomes" id="UP000275385">
    <property type="component" value="Unassembled WGS sequence"/>
</dbReference>
<keyword evidence="3" id="KW-1185">Reference proteome</keyword>
<reference evidence="2 3" key="1">
    <citation type="submission" date="2018-08" db="EMBL/GenBank/DDBJ databases">
        <title>Draft genome of the lignicolous fungus Coniochaeta pulveracea.</title>
        <authorList>
            <person name="Borstlap C.J."/>
            <person name="De Witt R.N."/>
            <person name="Botha A."/>
            <person name="Volschenk H."/>
        </authorList>
    </citation>
    <scope>NUCLEOTIDE SEQUENCE [LARGE SCALE GENOMIC DNA]</scope>
    <source>
        <strain evidence="2 3">CAB683</strain>
    </source>
</reference>